<gene>
    <name evidence="2" type="ORF">VCS650_LOCUS24219</name>
</gene>
<dbReference type="Gene3D" id="1.10.287.1490">
    <property type="match status" value="1"/>
</dbReference>
<feature type="coiled-coil region" evidence="1">
    <location>
        <begin position="127"/>
        <end position="185"/>
    </location>
</feature>
<reference evidence="2" key="1">
    <citation type="submission" date="2021-02" db="EMBL/GenBank/DDBJ databases">
        <authorList>
            <person name="Nowell W R."/>
        </authorList>
    </citation>
    <scope>NUCLEOTIDE SEQUENCE</scope>
</reference>
<dbReference type="AlphaFoldDB" id="A0A814UN43"/>
<dbReference type="InterPro" id="IPR039139">
    <property type="entry name" value="CCDC170-like"/>
</dbReference>
<feature type="coiled-coil region" evidence="1">
    <location>
        <begin position="68"/>
        <end position="95"/>
    </location>
</feature>
<dbReference type="EMBL" id="CAJNON010000295">
    <property type="protein sequence ID" value="CAF1176259.1"/>
    <property type="molecule type" value="Genomic_DNA"/>
</dbReference>
<accession>A0A814UN43</accession>
<proteinExistence type="predicted"/>
<sequence>MTSSSYMLERELLGSARAIIDANSNAPLTAQPQYNAYLGSYGMSSQLPYTTTSTSFNYLGNGTGPTESADSKKALADLQDQLRLLKKDLANKDTLVQESTSMKDANKHVHFEPDRYDPLSGLDRTSLAAARRELDQCRMKIDGLTHDLRETTIKLAAKDERINELKNENDSIKREHDLISQANNQLRLRVHELESNVNSYDSVANKSTLTISSMQKDAKEKQDQLLELQARIRYI</sequence>
<dbReference type="OrthoDB" id="10548764at2759"/>
<dbReference type="PANTHER" id="PTHR18863">
    <property type="entry name" value="TSEC-2-RELATED"/>
    <property type="match status" value="1"/>
</dbReference>
<dbReference type="PANTHER" id="PTHR18863:SF6">
    <property type="entry name" value="COILED-COIL DOMAIN-CONTAINING PROTEIN 170"/>
    <property type="match status" value="1"/>
</dbReference>
<dbReference type="Proteomes" id="UP000663891">
    <property type="component" value="Unassembled WGS sequence"/>
</dbReference>
<name>A0A814UN43_9BILA</name>
<evidence type="ECO:0000313" key="3">
    <source>
        <dbReference type="Proteomes" id="UP000663891"/>
    </source>
</evidence>
<evidence type="ECO:0000256" key="1">
    <source>
        <dbReference type="SAM" id="Coils"/>
    </source>
</evidence>
<protein>
    <submittedName>
        <fullName evidence="2">Uncharacterized protein</fullName>
    </submittedName>
</protein>
<evidence type="ECO:0000313" key="2">
    <source>
        <dbReference type="EMBL" id="CAF1176259.1"/>
    </source>
</evidence>
<keyword evidence="1" id="KW-0175">Coiled coil</keyword>
<comment type="caution">
    <text evidence="2">The sequence shown here is derived from an EMBL/GenBank/DDBJ whole genome shotgun (WGS) entry which is preliminary data.</text>
</comment>
<organism evidence="2 3">
    <name type="scientific">Adineta steineri</name>
    <dbReference type="NCBI Taxonomy" id="433720"/>
    <lineage>
        <taxon>Eukaryota</taxon>
        <taxon>Metazoa</taxon>
        <taxon>Spiralia</taxon>
        <taxon>Gnathifera</taxon>
        <taxon>Rotifera</taxon>
        <taxon>Eurotatoria</taxon>
        <taxon>Bdelloidea</taxon>
        <taxon>Adinetida</taxon>
        <taxon>Adinetidae</taxon>
        <taxon>Adineta</taxon>
    </lineage>
</organism>